<dbReference type="Pfam" id="PF00857">
    <property type="entry name" value="Isochorismatase"/>
    <property type="match status" value="1"/>
</dbReference>
<dbReference type="SUPFAM" id="SSF52499">
    <property type="entry name" value="Isochorismatase-like hydrolases"/>
    <property type="match status" value="1"/>
</dbReference>
<reference evidence="4 5" key="1">
    <citation type="submission" date="2017-06" db="EMBL/GenBank/DDBJ databases">
        <title>Comparative genomic analysis of Ambrosia Fusariam Clade fungi.</title>
        <authorList>
            <person name="Stajich J.E."/>
            <person name="Carrillo J."/>
            <person name="Kijimoto T."/>
            <person name="Eskalen A."/>
            <person name="O'Donnell K."/>
            <person name="Kasson M."/>
        </authorList>
    </citation>
    <scope>NUCLEOTIDE SEQUENCE [LARGE SCALE GENOMIC DNA]</scope>
    <source>
        <strain evidence="4 5">UCR1854</strain>
    </source>
</reference>
<dbReference type="EMBL" id="MIKF01000468">
    <property type="protein sequence ID" value="RTE70315.1"/>
    <property type="molecule type" value="Genomic_DNA"/>
</dbReference>
<dbReference type="PANTHER" id="PTHR43540:SF16">
    <property type="entry name" value="ISOCHORISMATASE-LIKE DOMAIN-CONTAINING PROTEIN"/>
    <property type="match status" value="1"/>
</dbReference>
<evidence type="ECO:0000313" key="5">
    <source>
        <dbReference type="Proteomes" id="UP000287124"/>
    </source>
</evidence>
<keyword evidence="5" id="KW-1185">Reference proteome</keyword>
<feature type="domain" description="Isochorismatase-like" evidence="3">
    <location>
        <begin position="10"/>
        <end position="159"/>
    </location>
</feature>
<comment type="similarity">
    <text evidence="1">Belongs to the isochorismatase family.</text>
</comment>
<keyword evidence="2" id="KW-0378">Hydrolase</keyword>
<evidence type="ECO:0000256" key="1">
    <source>
        <dbReference type="ARBA" id="ARBA00006336"/>
    </source>
</evidence>
<evidence type="ECO:0000313" key="4">
    <source>
        <dbReference type="EMBL" id="RTE70315.1"/>
    </source>
</evidence>
<dbReference type="AlphaFoldDB" id="A0A430L3T7"/>
<dbReference type="Proteomes" id="UP000287124">
    <property type="component" value="Unassembled WGS sequence"/>
</dbReference>
<accession>A0A430L3T7</accession>
<evidence type="ECO:0000256" key="2">
    <source>
        <dbReference type="ARBA" id="ARBA00022801"/>
    </source>
</evidence>
<dbReference type="InterPro" id="IPR036380">
    <property type="entry name" value="Isochorismatase-like_sf"/>
</dbReference>
<dbReference type="InterPro" id="IPR000868">
    <property type="entry name" value="Isochorismatase-like_dom"/>
</dbReference>
<dbReference type="CDD" id="cd00431">
    <property type="entry name" value="cysteine_hydrolases"/>
    <property type="match status" value="1"/>
</dbReference>
<organism evidence="4 5">
    <name type="scientific">Fusarium euwallaceae</name>
    <dbReference type="NCBI Taxonomy" id="1147111"/>
    <lineage>
        <taxon>Eukaryota</taxon>
        <taxon>Fungi</taxon>
        <taxon>Dikarya</taxon>
        <taxon>Ascomycota</taxon>
        <taxon>Pezizomycotina</taxon>
        <taxon>Sordariomycetes</taxon>
        <taxon>Hypocreomycetidae</taxon>
        <taxon>Hypocreales</taxon>
        <taxon>Nectriaceae</taxon>
        <taxon>Fusarium</taxon>
        <taxon>Fusarium solani species complex</taxon>
    </lineage>
</organism>
<dbReference type="InterPro" id="IPR050272">
    <property type="entry name" value="Isochorismatase-like_hydrls"/>
</dbReference>
<protein>
    <recommendedName>
        <fullName evidence="3">Isochorismatase-like domain-containing protein</fullName>
    </recommendedName>
</protein>
<comment type="caution">
    <text evidence="4">The sequence shown here is derived from an EMBL/GenBank/DDBJ whole genome shotgun (WGS) entry which is preliminary data.</text>
</comment>
<dbReference type="PANTHER" id="PTHR43540">
    <property type="entry name" value="PEROXYUREIDOACRYLATE/UREIDOACRYLATE AMIDOHYDROLASE-RELATED"/>
    <property type="match status" value="1"/>
</dbReference>
<evidence type="ECO:0000259" key="3">
    <source>
        <dbReference type="Pfam" id="PF00857"/>
    </source>
</evidence>
<proteinExistence type="inferred from homology"/>
<name>A0A430L3T7_9HYPO</name>
<dbReference type="GO" id="GO:0016787">
    <property type="term" value="F:hydrolase activity"/>
    <property type="evidence" value="ECO:0007669"/>
    <property type="project" value="UniProtKB-KW"/>
</dbReference>
<gene>
    <name evidence="4" type="ORF">BHE90_015298</name>
</gene>
<sequence>MTPTLPVRRALVLVDPYNDFLHPDGILTPHLKDLEEKGTVQHMTEALHAARCHNIPVYYGLHQLWNEKTFNGWKHLTPNNIKQDGMKFFQEGTWGAEIYKALEPDSANGDIVVSRHWNSDSFENTDLDFQLRQHEITDLVFAGLTANTCLEATARHAFEL</sequence>
<dbReference type="Gene3D" id="3.40.50.850">
    <property type="entry name" value="Isochorismatase-like"/>
    <property type="match status" value="1"/>
</dbReference>